<evidence type="ECO:0000259" key="2">
    <source>
        <dbReference type="Pfam" id="PF00535"/>
    </source>
</evidence>
<dbReference type="AlphaFoldDB" id="Q025J0"/>
<dbReference type="EMBL" id="CP000473">
    <property type="protein sequence ID" value="ABJ83329.1"/>
    <property type="molecule type" value="Genomic_DNA"/>
</dbReference>
<gene>
    <name evidence="3" type="ordered locus">Acid_2340</name>
</gene>
<dbReference type="OrthoDB" id="9807778at2"/>
<dbReference type="Pfam" id="PF00535">
    <property type="entry name" value="Glycos_transf_2"/>
    <property type="match status" value="1"/>
</dbReference>
<organism evidence="3">
    <name type="scientific">Solibacter usitatus (strain Ellin6076)</name>
    <dbReference type="NCBI Taxonomy" id="234267"/>
    <lineage>
        <taxon>Bacteria</taxon>
        <taxon>Pseudomonadati</taxon>
        <taxon>Acidobacteriota</taxon>
        <taxon>Terriglobia</taxon>
        <taxon>Bryobacterales</taxon>
        <taxon>Solibacteraceae</taxon>
        <taxon>Candidatus Solibacter</taxon>
    </lineage>
</organism>
<dbReference type="InterPro" id="IPR029044">
    <property type="entry name" value="Nucleotide-diphossugar_trans"/>
</dbReference>
<feature type="transmembrane region" description="Helical" evidence="1">
    <location>
        <begin position="261"/>
        <end position="289"/>
    </location>
</feature>
<feature type="transmembrane region" description="Helical" evidence="1">
    <location>
        <begin position="229"/>
        <end position="249"/>
    </location>
</feature>
<sequence length="310" mass="34698">MKYSLIIPVYKNEANLDRLLPEVVKLGARAPGEFEVVFVVDGSPDRCLEILRARLPLLPLRSKLLSLSRNFGSFAAVAAGMEKAWGDCIAVMAADLQEPPELVLQFFEALGSGRTDIVFGVRGGRSDPWPSEMASTLFWYFYRKFVIKDMPAGGVDVFGCTRQVRDQLLPLQGVNTNIIALLFWLGFRREYIVYQRQERLEGKSAWTFGRKLRYALDSIFNFTDLPIRLLLYAGSIAMVLAVVFAGLVLTAKLRGDIPVPGYAPIVLAIMFFGALTSLGFGIVGQYLWLGLQVSRRRPNYVVHSVEEHQV</sequence>
<keyword evidence="1" id="KW-1133">Transmembrane helix</keyword>
<keyword evidence="3" id="KW-0808">Transferase</keyword>
<dbReference type="HOGENOM" id="CLU_033536_0_1_0"/>
<dbReference type="InterPro" id="IPR001173">
    <property type="entry name" value="Glyco_trans_2-like"/>
</dbReference>
<keyword evidence="1" id="KW-0812">Transmembrane</keyword>
<dbReference type="SUPFAM" id="SSF53448">
    <property type="entry name" value="Nucleotide-diphospho-sugar transferases"/>
    <property type="match status" value="1"/>
</dbReference>
<evidence type="ECO:0000313" key="3">
    <source>
        <dbReference type="EMBL" id="ABJ83329.1"/>
    </source>
</evidence>
<dbReference type="InterPro" id="IPR050256">
    <property type="entry name" value="Glycosyltransferase_2"/>
</dbReference>
<dbReference type="KEGG" id="sus:Acid_2340"/>
<dbReference type="InParanoid" id="Q025J0"/>
<dbReference type="STRING" id="234267.Acid_2340"/>
<dbReference type="PANTHER" id="PTHR48090:SF8">
    <property type="entry name" value="GLYCOSYLTRANSFERASE CSBB-RELATED"/>
    <property type="match status" value="1"/>
</dbReference>
<feature type="domain" description="Glycosyltransferase 2-like" evidence="2">
    <location>
        <begin position="4"/>
        <end position="148"/>
    </location>
</feature>
<dbReference type="CAZy" id="GT2">
    <property type="family name" value="Glycosyltransferase Family 2"/>
</dbReference>
<evidence type="ECO:0000256" key="1">
    <source>
        <dbReference type="SAM" id="Phobius"/>
    </source>
</evidence>
<dbReference type="GO" id="GO:0016740">
    <property type="term" value="F:transferase activity"/>
    <property type="evidence" value="ECO:0007669"/>
    <property type="project" value="UniProtKB-KW"/>
</dbReference>
<proteinExistence type="predicted"/>
<dbReference type="eggNOG" id="COG0463">
    <property type="taxonomic scope" value="Bacteria"/>
</dbReference>
<reference evidence="3" key="1">
    <citation type="submission" date="2006-10" db="EMBL/GenBank/DDBJ databases">
        <title>Complete sequence of Solibacter usitatus Ellin6076.</title>
        <authorList>
            <consortium name="US DOE Joint Genome Institute"/>
            <person name="Copeland A."/>
            <person name="Lucas S."/>
            <person name="Lapidus A."/>
            <person name="Barry K."/>
            <person name="Detter J.C."/>
            <person name="Glavina del Rio T."/>
            <person name="Hammon N."/>
            <person name="Israni S."/>
            <person name="Dalin E."/>
            <person name="Tice H."/>
            <person name="Pitluck S."/>
            <person name="Thompson L.S."/>
            <person name="Brettin T."/>
            <person name="Bruce D."/>
            <person name="Han C."/>
            <person name="Tapia R."/>
            <person name="Gilna P."/>
            <person name="Schmutz J."/>
            <person name="Larimer F."/>
            <person name="Land M."/>
            <person name="Hauser L."/>
            <person name="Kyrpides N."/>
            <person name="Mikhailova N."/>
            <person name="Janssen P.H."/>
            <person name="Kuske C.R."/>
            <person name="Richardson P."/>
        </authorList>
    </citation>
    <scope>NUCLEOTIDE SEQUENCE</scope>
    <source>
        <strain evidence="3">Ellin6076</strain>
    </source>
</reference>
<accession>Q025J0</accession>
<protein>
    <submittedName>
        <fullName evidence="3">Glycosyl transferase, family 2</fullName>
    </submittedName>
</protein>
<dbReference type="PANTHER" id="PTHR48090">
    <property type="entry name" value="UNDECAPRENYL-PHOSPHATE 4-DEOXY-4-FORMAMIDO-L-ARABINOSE TRANSFERASE-RELATED"/>
    <property type="match status" value="1"/>
</dbReference>
<name>Q025J0_SOLUE</name>
<dbReference type="CDD" id="cd04187">
    <property type="entry name" value="DPM1_like_bac"/>
    <property type="match status" value="1"/>
</dbReference>
<dbReference type="GO" id="GO:0005886">
    <property type="term" value="C:plasma membrane"/>
    <property type="evidence" value="ECO:0007669"/>
    <property type="project" value="TreeGrafter"/>
</dbReference>
<feature type="transmembrane region" description="Helical" evidence="1">
    <location>
        <begin position="168"/>
        <end position="187"/>
    </location>
</feature>
<dbReference type="Gene3D" id="3.90.550.10">
    <property type="entry name" value="Spore Coat Polysaccharide Biosynthesis Protein SpsA, Chain A"/>
    <property type="match status" value="1"/>
</dbReference>
<keyword evidence="1" id="KW-0472">Membrane</keyword>